<keyword evidence="3" id="KW-1185">Reference proteome</keyword>
<feature type="transmembrane region" description="Helical" evidence="1">
    <location>
        <begin position="156"/>
        <end position="176"/>
    </location>
</feature>
<feature type="transmembrane region" description="Helical" evidence="1">
    <location>
        <begin position="296"/>
        <end position="316"/>
    </location>
</feature>
<reference evidence="2 3" key="1">
    <citation type="submission" date="2016-02" db="EMBL/GenBank/DDBJ databases">
        <authorList>
            <consortium name="Pathogen Informatics"/>
        </authorList>
    </citation>
    <scope>NUCLEOTIDE SEQUENCE [LARGE SCALE GENOMIC DNA]</scope>
    <source>
        <strain evidence="2 3">RC20</strain>
    </source>
</reference>
<keyword evidence="1" id="KW-1133">Transmembrane helix</keyword>
<name>A0A128ED17_9BACT</name>
<dbReference type="RefSeq" id="WP_075539958.1">
    <property type="nucleotide sequence ID" value="NZ_CP053844.1"/>
</dbReference>
<accession>A0A128ED17</accession>
<gene>
    <name evidence="2" type="ORF">ERS672216_00342</name>
</gene>
<evidence type="ECO:0000313" key="2">
    <source>
        <dbReference type="EMBL" id="CZE46387.1"/>
    </source>
</evidence>
<evidence type="ECO:0000256" key="1">
    <source>
        <dbReference type="SAM" id="Phobius"/>
    </source>
</evidence>
<protein>
    <submittedName>
        <fullName evidence="2">Uncharacterized protein</fullName>
    </submittedName>
</protein>
<dbReference type="Proteomes" id="UP000069632">
    <property type="component" value="Unassembled WGS sequence"/>
</dbReference>
<dbReference type="EMBL" id="FIZP01000001">
    <property type="protein sequence ID" value="CZE46387.1"/>
    <property type="molecule type" value="Genomic_DNA"/>
</dbReference>
<feature type="transmembrane region" description="Helical" evidence="1">
    <location>
        <begin position="322"/>
        <end position="339"/>
    </location>
</feature>
<keyword evidence="1" id="KW-0472">Membrane</keyword>
<proteinExistence type="predicted"/>
<dbReference type="AlphaFoldDB" id="A0A128ED17"/>
<feature type="transmembrane region" description="Helical" evidence="1">
    <location>
        <begin position="228"/>
        <end position="248"/>
    </location>
</feature>
<keyword evidence="1" id="KW-0812">Transmembrane</keyword>
<feature type="transmembrane region" description="Helical" evidence="1">
    <location>
        <begin position="196"/>
        <end position="216"/>
    </location>
</feature>
<evidence type="ECO:0000313" key="3">
    <source>
        <dbReference type="Proteomes" id="UP000069632"/>
    </source>
</evidence>
<feature type="transmembrane region" description="Helical" evidence="1">
    <location>
        <begin position="346"/>
        <end position="365"/>
    </location>
</feature>
<feature type="transmembrane region" description="Helical" evidence="1">
    <location>
        <begin position="268"/>
        <end position="284"/>
    </location>
</feature>
<organism evidence="2 3">
    <name type="scientific">Campylobacter geochelonis</name>
    <dbReference type="NCBI Taxonomy" id="1780362"/>
    <lineage>
        <taxon>Bacteria</taxon>
        <taxon>Pseudomonadati</taxon>
        <taxon>Campylobacterota</taxon>
        <taxon>Epsilonproteobacteria</taxon>
        <taxon>Campylobacterales</taxon>
        <taxon>Campylobacteraceae</taxon>
        <taxon>Campylobacter</taxon>
    </lineage>
</organism>
<sequence length="366" mass="44001">MFFWQYIERRNLEKVKDEIIEISKLKFDDENDEIPLDFDLEEIKNELNLTHSEYRKALLDVEWIKDKPERFYINKSKIIELLEEEKNIIENYICSKDSDEKTEFYKDFIKSEKNLFDVYESDSNFAEKISKVNLLSRSINSLEFTFLKFIDKLKNGYFLTILLVVSAIFFVFPYYAKINSDLNMAISYDNFVFINLMLYGFFVLILMFIYIFFQIFMLYNISKHNSKALNLFFIFPNLFLLTLILLPLFDYLAKEFLLINSLGFENTFLPILILYTLSFFIWCLSCKDVKYLSDKFLAFLLIVLFDILAIFFAYINFKEENFFGYIILLFLIFTSRILAFKYIFNYKFVLSVVTIFTLIFIVYLLC</sequence>